<sequence>MPFTLDASKELRIPNVLFRATSACGFVACLHFRQLLQKGIAPLKDQEVLQSLSLTFPPIYTLGPLHLLKGQEIGLEYLQLNLWREETGCLEWLDQKVPDPVVYVNFGSTTVMTSHQLVEFAWGLASSNKNFFVITRTEIERLVEELMDGEKAKEVKKRALDWKKLAEEATEDEIGQAYLNLEDMINKILLSSEEK</sequence>
<dbReference type="GO" id="GO:0080043">
    <property type="term" value="F:quercetin 3-O-glucosyltransferase activity"/>
    <property type="evidence" value="ECO:0007669"/>
    <property type="project" value="TreeGrafter"/>
</dbReference>
<dbReference type="PANTHER" id="PTHR11926:SF774">
    <property type="entry name" value="UDP-GLYCOSYLTRANSFERASE 85A1-RELATED"/>
    <property type="match status" value="1"/>
</dbReference>
<keyword evidence="3" id="KW-1185">Reference proteome</keyword>
<gene>
    <name evidence="2" type="ORF">LITE_LOCUS16008</name>
</gene>
<protein>
    <submittedName>
        <fullName evidence="2">Uncharacterized protein</fullName>
    </submittedName>
</protein>
<dbReference type="Gene3D" id="3.40.50.2000">
    <property type="entry name" value="Glycogen Phosphorylase B"/>
    <property type="match status" value="5"/>
</dbReference>
<proteinExistence type="inferred from homology"/>
<dbReference type="Proteomes" id="UP001154282">
    <property type="component" value="Unassembled WGS sequence"/>
</dbReference>
<accession>A0AAV0JYE6</accession>
<dbReference type="SUPFAM" id="SSF53756">
    <property type="entry name" value="UDP-Glycosyltransferase/glycogen phosphorylase"/>
    <property type="match status" value="1"/>
</dbReference>
<comment type="caution">
    <text evidence="2">The sequence shown here is derived from an EMBL/GenBank/DDBJ whole genome shotgun (WGS) entry which is preliminary data.</text>
</comment>
<dbReference type="PANTHER" id="PTHR11926">
    <property type="entry name" value="GLUCOSYL/GLUCURONOSYL TRANSFERASES"/>
    <property type="match status" value="1"/>
</dbReference>
<dbReference type="AlphaFoldDB" id="A0AAV0JYE6"/>
<reference evidence="2" key="1">
    <citation type="submission" date="2022-08" db="EMBL/GenBank/DDBJ databases">
        <authorList>
            <person name="Gutierrez-Valencia J."/>
        </authorList>
    </citation>
    <scope>NUCLEOTIDE SEQUENCE</scope>
</reference>
<dbReference type="GO" id="GO:0080044">
    <property type="term" value="F:quercetin 7-O-glucosyltransferase activity"/>
    <property type="evidence" value="ECO:0007669"/>
    <property type="project" value="TreeGrafter"/>
</dbReference>
<evidence type="ECO:0000313" key="2">
    <source>
        <dbReference type="EMBL" id="CAI0413621.1"/>
    </source>
</evidence>
<dbReference type="EMBL" id="CAMGYJ010000005">
    <property type="protein sequence ID" value="CAI0413621.1"/>
    <property type="molecule type" value="Genomic_DNA"/>
</dbReference>
<evidence type="ECO:0000313" key="3">
    <source>
        <dbReference type="Proteomes" id="UP001154282"/>
    </source>
</evidence>
<organism evidence="2 3">
    <name type="scientific">Linum tenue</name>
    <dbReference type="NCBI Taxonomy" id="586396"/>
    <lineage>
        <taxon>Eukaryota</taxon>
        <taxon>Viridiplantae</taxon>
        <taxon>Streptophyta</taxon>
        <taxon>Embryophyta</taxon>
        <taxon>Tracheophyta</taxon>
        <taxon>Spermatophyta</taxon>
        <taxon>Magnoliopsida</taxon>
        <taxon>eudicotyledons</taxon>
        <taxon>Gunneridae</taxon>
        <taxon>Pentapetalae</taxon>
        <taxon>rosids</taxon>
        <taxon>fabids</taxon>
        <taxon>Malpighiales</taxon>
        <taxon>Linaceae</taxon>
        <taxon>Linum</taxon>
    </lineage>
</organism>
<name>A0AAV0JYE6_9ROSI</name>
<feature type="non-terminal residue" evidence="2">
    <location>
        <position position="195"/>
    </location>
</feature>
<evidence type="ECO:0000256" key="1">
    <source>
        <dbReference type="ARBA" id="ARBA00009995"/>
    </source>
</evidence>
<comment type="similarity">
    <text evidence="1">Belongs to the UDP-glycosyltransferase family.</text>
</comment>